<gene>
    <name evidence="1" type="ORF">J2X78_003807</name>
</gene>
<comment type="caution">
    <text evidence="1">The sequence shown here is derived from an EMBL/GenBank/DDBJ whole genome shotgun (WGS) entry which is preliminary data.</text>
</comment>
<name>A0ACC6L0S0_9SPHI</name>
<dbReference type="Proteomes" id="UP001246858">
    <property type="component" value="Unassembled WGS sequence"/>
</dbReference>
<evidence type="ECO:0000313" key="1">
    <source>
        <dbReference type="EMBL" id="MDR6785233.1"/>
    </source>
</evidence>
<evidence type="ECO:0000313" key="2">
    <source>
        <dbReference type="Proteomes" id="UP001246858"/>
    </source>
</evidence>
<proteinExistence type="predicted"/>
<accession>A0ACC6L0S0</accession>
<keyword evidence="2" id="KW-1185">Reference proteome</keyword>
<reference evidence="1" key="1">
    <citation type="submission" date="2023-07" db="EMBL/GenBank/DDBJ databases">
        <title>Sorghum-associated microbial communities from plants grown in Nebraska, USA.</title>
        <authorList>
            <person name="Schachtman D."/>
        </authorList>
    </citation>
    <scope>NUCLEOTIDE SEQUENCE</scope>
    <source>
        <strain evidence="1">2697</strain>
    </source>
</reference>
<dbReference type="EMBL" id="JAVDTF010000003">
    <property type="protein sequence ID" value="MDR6785233.1"/>
    <property type="molecule type" value="Genomic_DNA"/>
</dbReference>
<organism evidence="1 2">
    <name type="scientific">Pedobacter africanus</name>
    <dbReference type="NCBI Taxonomy" id="151894"/>
    <lineage>
        <taxon>Bacteria</taxon>
        <taxon>Pseudomonadati</taxon>
        <taxon>Bacteroidota</taxon>
        <taxon>Sphingobacteriia</taxon>
        <taxon>Sphingobacteriales</taxon>
        <taxon>Sphingobacteriaceae</taxon>
        <taxon>Pedobacter</taxon>
    </lineage>
</organism>
<sequence length="195" mass="22355">MIKPLTRNEAELVLLLQQGDMDALSGLYFLHVKQLKRYIIKGAKSPALTEDIIHDTFIKVWENRAGIDSSQSFKAYLYTIARRHLLNLMKRAQFEDGIVNEIKKYSAEADRSTELLLEYNESNSLLNEAVQHLPPQCKEIFIRCKINGQSHKQIAEELHISMSTVNNQMGKALKNIKEFLTEHNGFLLILAAIMK</sequence>
<protein>
    <submittedName>
        <fullName evidence="1">RNA polymerase sigma-70 factor (ECF subfamily)</fullName>
    </submittedName>
</protein>